<organism evidence="1">
    <name type="scientific">marine metagenome</name>
    <dbReference type="NCBI Taxonomy" id="408172"/>
    <lineage>
        <taxon>unclassified sequences</taxon>
        <taxon>metagenomes</taxon>
        <taxon>ecological metagenomes</taxon>
    </lineage>
</organism>
<evidence type="ECO:0000313" key="1">
    <source>
        <dbReference type="EMBL" id="SVC98788.1"/>
    </source>
</evidence>
<gene>
    <name evidence="1" type="ORF">METZ01_LOCUS351642</name>
</gene>
<proteinExistence type="predicted"/>
<dbReference type="EMBL" id="UINC01122773">
    <property type="protein sequence ID" value="SVC98788.1"/>
    <property type="molecule type" value="Genomic_DNA"/>
</dbReference>
<dbReference type="AlphaFoldDB" id="A0A382RP98"/>
<accession>A0A382RP98</accession>
<name>A0A382RP98_9ZZZZ</name>
<reference evidence="1" key="1">
    <citation type="submission" date="2018-05" db="EMBL/GenBank/DDBJ databases">
        <authorList>
            <person name="Lanie J.A."/>
            <person name="Ng W.-L."/>
            <person name="Kazmierczak K.M."/>
            <person name="Andrzejewski T.M."/>
            <person name="Davidsen T.M."/>
            <person name="Wayne K.J."/>
            <person name="Tettelin H."/>
            <person name="Glass J.I."/>
            <person name="Rusch D."/>
            <person name="Podicherti R."/>
            <person name="Tsui H.-C.T."/>
            <person name="Winkler M.E."/>
        </authorList>
    </citation>
    <scope>NUCLEOTIDE SEQUENCE</scope>
</reference>
<protein>
    <submittedName>
        <fullName evidence="1">Uncharacterized protein</fullName>
    </submittedName>
</protein>
<sequence length="71" mass="8467">MVFTGHAFAKSNEYYKQTVIHILTECNSSCQKQVFEQEVHKAFFVLMDAILNQMRFELSQQKKEKLWSKSY</sequence>